<proteinExistence type="predicted"/>
<dbReference type="AlphaFoldDB" id="A0A0A9B9V4"/>
<feature type="chain" id="PRO_5002060432" evidence="1">
    <location>
        <begin position="20"/>
        <end position="38"/>
    </location>
</feature>
<sequence length="38" mass="4441">MCMLLLLFTSDLLLSCYQGRTVEVVRRWRAHFRGNAAI</sequence>
<keyword evidence="1" id="KW-0732">Signal</keyword>
<reference evidence="2" key="2">
    <citation type="journal article" date="2015" name="Data Brief">
        <title>Shoot transcriptome of the giant reed, Arundo donax.</title>
        <authorList>
            <person name="Barrero R.A."/>
            <person name="Guerrero F.D."/>
            <person name="Moolhuijzen P."/>
            <person name="Goolsby J.A."/>
            <person name="Tidwell J."/>
            <person name="Bellgard S.E."/>
            <person name="Bellgard M.I."/>
        </authorList>
    </citation>
    <scope>NUCLEOTIDE SEQUENCE</scope>
    <source>
        <tissue evidence="2">Shoot tissue taken approximately 20 cm above the soil surface</tissue>
    </source>
</reference>
<accession>A0A0A9B9V4</accession>
<protein>
    <submittedName>
        <fullName evidence="2">Uncharacterized protein</fullName>
    </submittedName>
</protein>
<name>A0A0A9B9V4_ARUDO</name>
<reference evidence="2" key="1">
    <citation type="submission" date="2014-09" db="EMBL/GenBank/DDBJ databases">
        <authorList>
            <person name="Magalhaes I.L.F."/>
            <person name="Oliveira U."/>
            <person name="Santos F.R."/>
            <person name="Vidigal T.H.D.A."/>
            <person name="Brescovit A.D."/>
            <person name="Santos A.J."/>
        </authorList>
    </citation>
    <scope>NUCLEOTIDE SEQUENCE</scope>
    <source>
        <tissue evidence="2">Shoot tissue taken approximately 20 cm above the soil surface</tissue>
    </source>
</reference>
<evidence type="ECO:0000313" key="2">
    <source>
        <dbReference type="EMBL" id="JAD58010.1"/>
    </source>
</evidence>
<feature type="signal peptide" evidence="1">
    <location>
        <begin position="1"/>
        <end position="19"/>
    </location>
</feature>
<organism evidence="2">
    <name type="scientific">Arundo donax</name>
    <name type="common">Giant reed</name>
    <name type="synonym">Donax arundinaceus</name>
    <dbReference type="NCBI Taxonomy" id="35708"/>
    <lineage>
        <taxon>Eukaryota</taxon>
        <taxon>Viridiplantae</taxon>
        <taxon>Streptophyta</taxon>
        <taxon>Embryophyta</taxon>
        <taxon>Tracheophyta</taxon>
        <taxon>Spermatophyta</taxon>
        <taxon>Magnoliopsida</taxon>
        <taxon>Liliopsida</taxon>
        <taxon>Poales</taxon>
        <taxon>Poaceae</taxon>
        <taxon>PACMAD clade</taxon>
        <taxon>Arundinoideae</taxon>
        <taxon>Arundineae</taxon>
        <taxon>Arundo</taxon>
    </lineage>
</organism>
<dbReference type="EMBL" id="GBRH01239885">
    <property type="protein sequence ID" value="JAD58010.1"/>
    <property type="molecule type" value="Transcribed_RNA"/>
</dbReference>
<evidence type="ECO:0000256" key="1">
    <source>
        <dbReference type="SAM" id="SignalP"/>
    </source>
</evidence>